<feature type="compositionally biased region" description="Basic residues" evidence="5">
    <location>
        <begin position="456"/>
        <end position="465"/>
    </location>
</feature>
<evidence type="ECO:0000256" key="4">
    <source>
        <dbReference type="ARBA" id="ARBA00022840"/>
    </source>
</evidence>
<dbReference type="PANTHER" id="PTHR11070:SF2">
    <property type="entry name" value="ATP-DEPENDENT DNA HELICASE SRS2"/>
    <property type="match status" value="1"/>
</dbReference>
<accession>A0ABS9N9M9</accession>
<dbReference type="InterPro" id="IPR027417">
    <property type="entry name" value="P-loop_NTPase"/>
</dbReference>
<dbReference type="EMBL" id="JAKKFD010000044">
    <property type="protein sequence ID" value="MCG5446181.1"/>
    <property type="molecule type" value="Genomic_DNA"/>
</dbReference>
<evidence type="ECO:0000256" key="1">
    <source>
        <dbReference type="ARBA" id="ARBA00022741"/>
    </source>
</evidence>
<keyword evidence="1" id="KW-0547">Nucleotide-binding</keyword>
<dbReference type="SUPFAM" id="SSF52540">
    <property type="entry name" value="P-loop containing nucleoside triphosphate hydrolases"/>
    <property type="match status" value="1"/>
</dbReference>
<keyword evidence="8" id="KW-1185">Reference proteome</keyword>
<evidence type="ECO:0000256" key="3">
    <source>
        <dbReference type="ARBA" id="ARBA00022806"/>
    </source>
</evidence>
<proteinExistence type="predicted"/>
<dbReference type="Pfam" id="PF00580">
    <property type="entry name" value="UvrD-helicase"/>
    <property type="match status" value="1"/>
</dbReference>
<sequence>MPAGTGKTEIIAAMSCLASNAQARALILTHTHAGVDALRRRIRTMGVRSDAVRIDTIASWSHHLVRQYPHLAGMTVPDEPDWSQSVLCYRGAAQVVRSPSIQRVLAATFAFAIIDEYQDCTLSQHALTTAVAAALPLAVLGDPLQAIFGWDPDDPLPSWRDEIKSRWPELTINAYPWRWHNHHQQLGQWLLGIREKFDQQRPLLVSGETPVRWIQSDKYRAMVRACRDLRSEFPHDSIVAIGVRAEDCHGVARSLNGAYSVMETIEGKDMVDFAKTIDSGDAARIAAATAQWGKTCISGISELVKSGDVQRLAGGKLLTGLRRPGAENVQISLSAILTDPSPTTVREALLNIAQLPGGATYRHDAWYTMLSALRTADAGGQLVAESVIQHRNRTRATGRRASRYTLSRPTLIKGLEYDHAVVLDADQHEPTNLYVALTRARKTLTVISAKPELRTAPRRSAKAARKSIQQNLHRVD</sequence>
<keyword evidence="2" id="KW-0378">Hydrolase</keyword>
<reference evidence="7 8" key="1">
    <citation type="submission" date="2022-01" db="EMBL/GenBank/DDBJ databases">
        <authorList>
            <person name="Riesco R."/>
            <person name="Trujillo M.E."/>
        </authorList>
    </citation>
    <scope>NUCLEOTIDE SEQUENCE [LARGE SCALE GENOMIC DNA]</scope>
    <source>
        <strain evidence="7 8">NIE79</strain>
    </source>
</reference>
<dbReference type="InterPro" id="IPR000212">
    <property type="entry name" value="DNA_helicase_UvrD/REP"/>
</dbReference>
<keyword evidence="3 7" id="KW-0347">Helicase</keyword>
<feature type="region of interest" description="Disordered" evidence="5">
    <location>
        <begin position="454"/>
        <end position="476"/>
    </location>
</feature>
<dbReference type="InterPro" id="IPR014016">
    <property type="entry name" value="UvrD-like_ATP-bd"/>
</dbReference>
<comment type="caution">
    <text evidence="7">The sequence shown here is derived from an EMBL/GenBank/DDBJ whole genome shotgun (WGS) entry which is preliminary data.</text>
</comment>
<protein>
    <submittedName>
        <fullName evidence="7">ATP-dependent helicase</fullName>
    </submittedName>
</protein>
<keyword evidence="4" id="KW-0067">ATP-binding</keyword>
<gene>
    <name evidence="7" type="ORF">NIE79_004749</name>
</gene>
<evidence type="ECO:0000259" key="6">
    <source>
        <dbReference type="Pfam" id="PF00580"/>
    </source>
</evidence>
<evidence type="ECO:0000313" key="7">
    <source>
        <dbReference type="EMBL" id="MCG5446181.1"/>
    </source>
</evidence>
<name>A0ABS9N9M9_9ACTN</name>
<feature type="domain" description="UvrD-like helicase ATP-binding" evidence="6">
    <location>
        <begin position="98"/>
        <end position="150"/>
    </location>
</feature>
<evidence type="ECO:0000256" key="2">
    <source>
        <dbReference type="ARBA" id="ARBA00022801"/>
    </source>
</evidence>
<organism evidence="7 8">
    <name type="scientific">Micromonospora trifolii</name>
    <dbReference type="NCBI Taxonomy" id="2911208"/>
    <lineage>
        <taxon>Bacteria</taxon>
        <taxon>Bacillati</taxon>
        <taxon>Actinomycetota</taxon>
        <taxon>Actinomycetes</taxon>
        <taxon>Micromonosporales</taxon>
        <taxon>Micromonosporaceae</taxon>
        <taxon>Micromonospora</taxon>
    </lineage>
</organism>
<evidence type="ECO:0000313" key="8">
    <source>
        <dbReference type="Proteomes" id="UP001201629"/>
    </source>
</evidence>
<dbReference type="Gene3D" id="3.40.50.300">
    <property type="entry name" value="P-loop containing nucleotide triphosphate hydrolases"/>
    <property type="match status" value="2"/>
</dbReference>
<dbReference type="GO" id="GO:0004386">
    <property type="term" value="F:helicase activity"/>
    <property type="evidence" value="ECO:0007669"/>
    <property type="project" value="UniProtKB-KW"/>
</dbReference>
<dbReference type="PANTHER" id="PTHR11070">
    <property type="entry name" value="UVRD / RECB / PCRA DNA HELICASE FAMILY MEMBER"/>
    <property type="match status" value="1"/>
</dbReference>
<dbReference type="Proteomes" id="UP001201629">
    <property type="component" value="Unassembled WGS sequence"/>
</dbReference>
<evidence type="ECO:0000256" key="5">
    <source>
        <dbReference type="SAM" id="MobiDB-lite"/>
    </source>
</evidence>